<dbReference type="EMBL" id="CP041616">
    <property type="protein sequence ID" value="QDO89274.1"/>
    <property type="molecule type" value="Genomic_DNA"/>
</dbReference>
<dbReference type="OrthoDB" id="4870057at2"/>
<reference evidence="1 2" key="1">
    <citation type="submission" date="2019-07" db="EMBL/GenBank/DDBJ databases">
        <title>complete genome sequencing of Ornithinimicrobium sp. H23M54.</title>
        <authorList>
            <person name="Bae J.-W."/>
            <person name="Lee S.-Y."/>
        </authorList>
    </citation>
    <scope>NUCLEOTIDE SEQUENCE [LARGE SCALE GENOMIC DNA]</scope>
    <source>
        <strain evidence="1 2">H23M54</strain>
    </source>
</reference>
<sequence length="90" mass="9977">MSVLLHVCRGCRHRETSHHGGDRGYTACACCRGAGDIDPEPVLVQTWAFPDWEPETLYRPGSPWNAGTSHRLELCACSRCFSRFTELGPG</sequence>
<keyword evidence="2" id="KW-1185">Reference proteome</keyword>
<dbReference type="Proteomes" id="UP000315395">
    <property type="component" value="Chromosome"/>
</dbReference>
<accession>A0A516GCM0</accession>
<evidence type="ECO:0000313" key="2">
    <source>
        <dbReference type="Proteomes" id="UP000315395"/>
    </source>
</evidence>
<protein>
    <submittedName>
        <fullName evidence="1">Uncharacterized protein</fullName>
    </submittedName>
</protein>
<dbReference type="KEGG" id="orz:FNH13_13825"/>
<proteinExistence type="predicted"/>
<gene>
    <name evidence="1" type="ORF">FNH13_13825</name>
</gene>
<evidence type="ECO:0000313" key="1">
    <source>
        <dbReference type="EMBL" id="QDO89274.1"/>
    </source>
</evidence>
<dbReference type="RefSeq" id="WP_143783957.1">
    <property type="nucleotide sequence ID" value="NZ_CP041616.1"/>
</dbReference>
<name>A0A516GCM0_9MICO</name>
<organism evidence="1 2">
    <name type="scientific">Ornithinimicrobium ciconiae</name>
    <dbReference type="NCBI Taxonomy" id="2594265"/>
    <lineage>
        <taxon>Bacteria</taxon>
        <taxon>Bacillati</taxon>
        <taxon>Actinomycetota</taxon>
        <taxon>Actinomycetes</taxon>
        <taxon>Micrococcales</taxon>
        <taxon>Ornithinimicrobiaceae</taxon>
        <taxon>Ornithinimicrobium</taxon>
    </lineage>
</organism>
<dbReference type="AlphaFoldDB" id="A0A516GCM0"/>